<sequence length="619" mass="66933">MSYLATPDDLIYILATDGDRFSAEERRVLEDQISHSVDLRDDDDSAPAGCPVMRSWANRWVELGGNEGQPLTSSVLPPVPSDGKTMDPDFAAICVECRSNEPCCFINGTVSDSSDDSRKITWPPERIAGGPEPIYATRLLVIAKEMEGAYLTANVKTEWGGQRCQVGHLNRPRLETTGLVDGRQRIEEQQAEVAMGYYQYINTTMALKKYVPENVLNALFAMDAMLAIASTLKGSEGASFTPTQCLTDPAMGMALQVIPVPYVSLKGKLELASHIGFTTAGVTASAEARGDLTGKFASYEISAEGTAGGSENTGQAADRESTAPGLVGMMARIIGTLDHYVSEGNEQRQPLDRTKYASGVRLTKSLTLEPEGFELEAKTSSPDLQFSIASLSTVFSIGVSGKLDFIDALAMAFTGPGAPAIREARARMAAGEHISATLDAYLEMAATGSLTHSIDSGASITIPANGSLEGANEAIQQEIGGKIEIKARAELAIEVAAEAWIFSARAGASGSLHTSWCWAVEKRDGERQRSYEFEGVVLTLRAYVEIEIDNSDDDNVEQKGPDLSGIAEVQITDLFKHAEEHINDSREKAEEIARQREDPPQGRGTYIIWEPKEPQWQAY</sequence>
<name>A0A1R4HSZ2_9GAMM</name>
<dbReference type="Proteomes" id="UP000196331">
    <property type="component" value="Unassembled WGS sequence"/>
</dbReference>
<proteinExistence type="predicted"/>
<accession>A0A1R4HSZ2</accession>
<protein>
    <submittedName>
        <fullName evidence="2">Uncharacterized protein</fullName>
    </submittedName>
</protein>
<dbReference type="OrthoDB" id="6127758at2"/>
<evidence type="ECO:0000313" key="3">
    <source>
        <dbReference type="Proteomes" id="UP000196331"/>
    </source>
</evidence>
<organism evidence="2 3">
    <name type="scientific">Halomonas citrativorans</name>
    <dbReference type="NCBI Taxonomy" id="2742612"/>
    <lineage>
        <taxon>Bacteria</taxon>
        <taxon>Pseudomonadati</taxon>
        <taxon>Pseudomonadota</taxon>
        <taxon>Gammaproteobacteria</taxon>
        <taxon>Oceanospirillales</taxon>
        <taxon>Halomonadaceae</taxon>
        <taxon>Halomonas</taxon>
    </lineage>
</organism>
<gene>
    <name evidence="2" type="ORF">CZ787_04200</name>
</gene>
<evidence type="ECO:0000256" key="1">
    <source>
        <dbReference type="SAM" id="MobiDB-lite"/>
    </source>
</evidence>
<evidence type="ECO:0000313" key="2">
    <source>
        <dbReference type="EMBL" id="SJN10670.1"/>
    </source>
</evidence>
<feature type="region of interest" description="Disordered" evidence="1">
    <location>
        <begin position="585"/>
        <end position="606"/>
    </location>
</feature>
<comment type="caution">
    <text evidence="2">The sequence shown here is derived from an EMBL/GenBank/DDBJ whole genome shotgun (WGS) entry which is preliminary data.</text>
</comment>
<reference evidence="2 3" key="1">
    <citation type="submission" date="2017-02" db="EMBL/GenBank/DDBJ databases">
        <authorList>
            <person name="Dridi B."/>
        </authorList>
    </citation>
    <scope>NUCLEOTIDE SEQUENCE [LARGE SCALE GENOMIC DNA]</scope>
    <source>
        <strain evidence="2 3">JB380</strain>
    </source>
</reference>
<dbReference type="EMBL" id="FUKM01000015">
    <property type="protein sequence ID" value="SJN10670.1"/>
    <property type="molecule type" value="Genomic_DNA"/>
</dbReference>
<feature type="compositionally biased region" description="Basic and acidic residues" evidence="1">
    <location>
        <begin position="585"/>
        <end position="600"/>
    </location>
</feature>
<dbReference type="RefSeq" id="WP_087106464.1">
    <property type="nucleotide sequence ID" value="NZ_FUKM01000015.1"/>
</dbReference>
<dbReference type="AlphaFoldDB" id="A0A1R4HSZ2"/>